<keyword evidence="2 6" id="KW-0662">Pyridine nucleotide biosynthesis</keyword>
<dbReference type="HAMAP" id="MF_01265">
    <property type="entry name" value="NadX"/>
    <property type="match status" value="1"/>
</dbReference>
<proteinExistence type="inferred from homology"/>
<gene>
    <name evidence="6" type="primary">nadX</name>
    <name evidence="9" type="ORF">SAMN05443248_2157</name>
</gene>
<dbReference type="InterPro" id="IPR011182">
    <property type="entry name" value="L-Asp_DH"/>
</dbReference>
<feature type="active site" evidence="6">
    <location>
        <position position="261"/>
    </location>
</feature>
<dbReference type="Gene3D" id="3.40.50.720">
    <property type="entry name" value="NAD(P)-binding Rossmann-like Domain"/>
    <property type="match status" value="1"/>
</dbReference>
<dbReference type="Proteomes" id="UP000189796">
    <property type="component" value="Chromosome I"/>
</dbReference>
<keyword evidence="5 6" id="KW-0520">NAD</keyword>
<evidence type="ECO:0000256" key="4">
    <source>
        <dbReference type="ARBA" id="ARBA00023002"/>
    </source>
</evidence>
<dbReference type="PANTHER" id="PTHR31873">
    <property type="entry name" value="L-ASPARTATE DEHYDROGENASE-RELATED"/>
    <property type="match status" value="1"/>
</dbReference>
<dbReference type="GO" id="GO:0009435">
    <property type="term" value="P:NAD+ biosynthetic process"/>
    <property type="evidence" value="ECO:0007669"/>
    <property type="project" value="UniProtKB-UniRule"/>
</dbReference>
<dbReference type="Gene3D" id="3.30.360.10">
    <property type="entry name" value="Dihydrodipicolinate Reductase, domain 2"/>
    <property type="match status" value="1"/>
</dbReference>
<feature type="domain" description="Aspartate dehydrogenase" evidence="7">
    <location>
        <begin position="208"/>
        <end position="295"/>
    </location>
</feature>
<accession>A0A1M5LAC0</accession>
<dbReference type="InterPro" id="IPR002811">
    <property type="entry name" value="Asp_DH"/>
</dbReference>
<dbReference type="SUPFAM" id="SSF55347">
    <property type="entry name" value="Glyceraldehyde-3-phosphate dehydrogenase-like, C-terminal domain"/>
    <property type="match status" value="1"/>
</dbReference>
<dbReference type="InterPro" id="IPR036291">
    <property type="entry name" value="NAD(P)-bd_dom_sf"/>
</dbReference>
<dbReference type="PIRSF" id="PIRSF005227">
    <property type="entry name" value="Asp_dh_NAD_syn"/>
    <property type="match status" value="1"/>
</dbReference>
<keyword evidence="3 6" id="KW-0521">NADP</keyword>
<dbReference type="InterPro" id="IPR020626">
    <property type="entry name" value="Asp_DH_prok"/>
</dbReference>
<sequence>MIDEALPATEPANMVLRESAAVTAQSQRIGKPSMGNLVKSQPSELRVAIAGLGSIGTKVAEALDRGIDGLTLAAVSVQNPDKHQSWLGNLTRAPAVLPIEALCDAADIVIECAPSKLLRSIVAPFVASGKTAIVLSAGALLDNEDLIELARQNGGQIVVPTGALIGLDAVTAAAAGTIHSVRMVTRKPVGGLAGAPYIAENNIDIERITEPLRIFDGTAREAARGFPANLNVAVALSLAGIGPDRTKLEIWADPTVTRNMHRIEVESDSARFSMSIENIPSENPKTGRITALSVIAYLRKQRAPLRVGT</sequence>
<dbReference type="Pfam" id="PF01958">
    <property type="entry name" value="Asp_DH_C"/>
    <property type="match status" value="1"/>
</dbReference>
<dbReference type="GO" id="GO:0033735">
    <property type="term" value="F:aspartate dehydrogenase [NAD(P)+] activity"/>
    <property type="evidence" value="ECO:0007669"/>
    <property type="project" value="UniProtKB-EC"/>
</dbReference>
<dbReference type="Pfam" id="PF03447">
    <property type="entry name" value="NAD_binding_3"/>
    <property type="match status" value="1"/>
</dbReference>
<evidence type="ECO:0000256" key="5">
    <source>
        <dbReference type="ARBA" id="ARBA00023027"/>
    </source>
</evidence>
<comment type="miscellaneous">
    <text evidence="6">The iminoaspartate product is unstable in aqueous solution and can decompose to oxaloacetate and ammonia.</text>
</comment>
<evidence type="ECO:0000256" key="6">
    <source>
        <dbReference type="HAMAP-Rule" id="MF_01265"/>
    </source>
</evidence>
<evidence type="ECO:0000313" key="9">
    <source>
        <dbReference type="EMBL" id="SHG61885.1"/>
    </source>
</evidence>
<comment type="similarity">
    <text evidence="1 6">Belongs to the L-aspartate dehydrogenase family.</text>
</comment>
<evidence type="ECO:0000256" key="2">
    <source>
        <dbReference type="ARBA" id="ARBA00022642"/>
    </source>
</evidence>
<comment type="catalytic activity">
    <reaction evidence="6">
        <text>L-aspartate + NADP(+) + H2O = oxaloacetate + NH4(+) + NADPH + H(+)</text>
        <dbReference type="Rhea" id="RHEA:11784"/>
        <dbReference type="ChEBI" id="CHEBI:15377"/>
        <dbReference type="ChEBI" id="CHEBI:15378"/>
        <dbReference type="ChEBI" id="CHEBI:16452"/>
        <dbReference type="ChEBI" id="CHEBI:28938"/>
        <dbReference type="ChEBI" id="CHEBI:29991"/>
        <dbReference type="ChEBI" id="CHEBI:57783"/>
        <dbReference type="ChEBI" id="CHEBI:58349"/>
        <dbReference type="EC" id="1.4.1.21"/>
    </reaction>
</comment>
<dbReference type="GO" id="GO:0050661">
    <property type="term" value="F:NADP binding"/>
    <property type="evidence" value="ECO:0007669"/>
    <property type="project" value="UniProtKB-UniRule"/>
</dbReference>
<dbReference type="InterPro" id="IPR005106">
    <property type="entry name" value="Asp/hSer_DH_NAD-bd"/>
</dbReference>
<dbReference type="UniPathway" id="UPA00253">
    <property type="reaction ID" value="UER00456"/>
</dbReference>
<organism evidence="9 10">
    <name type="scientific">Bradyrhizobium erythrophlei</name>
    <dbReference type="NCBI Taxonomy" id="1437360"/>
    <lineage>
        <taxon>Bacteria</taxon>
        <taxon>Pseudomonadati</taxon>
        <taxon>Pseudomonadota</taxon>
        <taxon>Alphaproteobacteria</taxon>
        <taxon>Hyphomicrobiales</taxon>
        <taxon>Nitrobacteraceae</taxon>
        <taxon>Bradyrhizobium</taxon>
    </lineage>
</organism>
<dbReference type="PANTHER" id="PTHR31873:SF6">
    <property type="entry name" value="ASPARTATE DEHYDROGENASE DOMAIN-CONTAINING PROTEIN"/>
    <property type="match status" value="1"/>
</dbReference>
<dbReference type="EC" id="1.4.1.21" evidence="6"/>
<comment type="catalytic activity">
    <reaction evidence="6">
        <text>L-aspartate + NAD(+) + H2O = oxaloacetate + NH4(+) + NADH + H(+)</text>
        <dbReference type="Rhea" id="RHEA:11788"/>
        <dbReference type="ChEBI" id="CHEBI:15377"/>
        <dbReference type="ChEBI" id="CHEBI:15378"/>
        <dbReference type="ChEBI" id="CHEBI:16452"/>
        <dbReference type="ChEBI" id="CHEBI:28938"/>
        <dbReference type="ChEBI" id="CHEBI:29991"/>
        <dbReference type="ChEBI" id="CHEBI:57540"/>
        <dbReference type="ChEBI" id="CHEBI:57945"/>
        <dbReference type="EC" id="1.4.1.21"/>
    </reaction>
</comment>
<dbReference type="GO" id="GO:0016639">
    <property type="term" value="F:oxidoreductase activity, acting on the CH-NH2 group of donors, NAD or NADP as acceptor"/>
    <property type="evidence" value="ECO:0007669"/>
    <property type="project" value="UniProtKB-UniRule"/>
</dbReference>
<dbReference type="EMBL" id="LT670817">
    <property type="protein sequence ID" value="SHG61885.1"/>
    <property type="molecule type" value="Genomic_DNA"/>
</dbReference>
<feature type="binding site" evidence="6">
    <location>
        <position position="231"/>
    </location>
    <ligand>
        <name>NAD(+)</name>
        <dbReference type="ChEBI" id="CHEBI:57540"/>
    </ligand>
</feature>
<feature type="binding site" evidence="6">
    <location>
        <position position="163"/>
    </location>
    <ligand>
        <name>NAD(+)</name>
        <dbReference type="ChEBI" id="CHEBI:57540"/>
    </ligand>
</feature>
<dbReference type="GO" id="GO:0051287">
    <property type="term" value="F:NAD binding"/>
    <property type="evidence" value="ECO:0007669"/>
    <property type="project" value="UniProtKB-UniRule"/>
</dbReference>
<dbReference type="AlphaFoldDB" id="A0A1M5LAC0"/>
<comment type="function">
    <text evidence="6">Specifically catalyzes the NAD or NADP-dependent dehydrogenation of L-aspartate to iminoaspartate.</text>
</comment>
<evidence type="ECO:0000313" key="10">
    <source>
        <dbReference type="Proteomes" id="UP000189796"/>
    </source>
</evidence>
<evidence type="ECO:0000259" key="8">
    <source>
        <dbReference type="Pfam" id="PF03447"/>
    </source>
</evidence>
<evidence type="ECO:0000259" key="7">
    <source>
        <dbReference type="Pfam" id="PF01958"/>
    </source>
</evidence>
<name>A0A1M5LAC0_9BRAD</name>
<feature type="domain" description="Aspartate/homoserine dehydrogenase NAD-binding" evidence="8">
    <location>
        <begin position="51"/>
        <end position="160"/>
    </location>
</feature>
<evidence type="ECO:0000256" key="1">
    <source>
        <dbReference type="ARBA" id="ARBA00008331"/>
    </source>
</evidence>
<protein>
    <recommendedName>
        <fullName evidence="6">L-aspartate dehydrogenase</fullName>
        <ecNumber evidence="6">1.4.1.21</ecNumber>
    </recommendedName>
</protein>
<evidence type="ECO:0000256" key="3">
    <source>
        <dbReference type="ARBA" id="ARBA00022857"/>
    </source>
</evidence>
<dbReference type="SUPFAM" id="SSF51735">
    <property type="entry name" value="NAD(P)-binding Rossmann-fold domains"/>
    <property type="match status" value="1"/>
</dbReference>
<dbReference type="NCBIfam" id="NF009825">
    <property type="entry name" value="PRK13302.1"/>
    <property type="match status" value="1"/>
</dbReference>
<reference evidence="9 10" key="1">
    <citation type="submission" date="2016-11" db="EMBL/GenBank/DDBJ databases">
        <authorList>
            <person name="Jaros S."/>
            <person name="Januszkiewicz K."/>
            <person name="Wedrychowicz H."/>
        </authorList>
    </citation>
    <scope>NUCLEOTIDE SEQUENCE [LARGE SCALE GENOMIC DNA]</scope>
    <source>
        <strain evidence="9 10">GAS138</strain>
    </source>
</reference>
<comment type="pathway">
    <text evidence="6">Cofactor biosynthesis; NAD(+) biosynthesis; iminoaspartate from L-aspartate (dehydrogenase route): step 1/1.</text>
</comment>
<keyword evidence="4 6" id="KW-0560">Oxidoreductase</keyword>